<dbReference type="GO" id="GO:0016787">
    <property type="term" value="F:hydrolase activity"/>
    <property type="evidence" value="ECO:0007669"/>
    <property type="project" value="UniProtKB-UniRule"/>
</dbReference>
<dbReference type="InterPro" id="IPR014016">
    <property type="entry name" value="UvrD-like_ATP-bd"/>
</dbReference>
<reference evidence="7" key="1">
    <citation type="submission" date="2020-05" db="EMBL/GenBank/DDBJ databases">
        <title>Phylogenomic resolution of chytrid fungi.</title>
        <authorList>
            <person name="Stajich J.E."/>
            <person name="Amses K."/>
            <person name="Simmons R."/>
            <person name="Seto K."/>
            <person name="Myers J."/>
            <person name="Bonds A."/>
            <person name="Quandt C.A."/>
            <person name="Barry K."/>
            <person name="Liu P."/>
            <person name="Grigoriev I."/>
            <person name="Longcore J.E."/>
            <person name="James T.Y."/>
        </authorList>
    </citation>
    <scope>NUCLEOTIDE SEQUENCE</scope>
    <source>
        <strain evidence="7">JEL0379</strain>
    </source>
</reference>
<keyword evidence="4 5" id="KW-0067">ATP-binding</keyword>
<keyword evidence="2 5" id="KW-0378">Hydrolase</keyword>
<feature type="binding site" evidence="5">
    <location>
        <begin position="134"/>
        <end position="141"/>
    </location>
    <ligand>
        <name>ATP</name>
        <dbReference type="ChEBI" id="CHEBI:30616"/>
    </ligand>
</feature>
<dbReference type="InterPro" id="IPR000212">
    <property type="entry name" value="DNA_helicase_UvrD/REP"/>
</dbReference>
<keyword evidence="8" id="KW-1185">Reference proteome</keyword>
<dbReference type="GO" id="GO:0005829">
    <property type="term" value="C:cytosol"/>
    <property type="evidence" value="ECO:0007669"/>
    <property type="project" value="TreeGrafter"/>
</dbReference>
<feature type="domain" description="UvrD-like helicase ATP-binding" evidence="6">
    <location>
        <begin position="113"/>
        <end position="514"/>
    </location>
</feature>
<dbReference type="GO" id="GO:0005524">
    <property type="term" value="F:ATP binding"/>
    <property type="evidence" value="ECO:0007669"/>
    <property type="project" value="UniProtKB-UniRule"/>
</dbReference>
<evidence type="ECO:0000313" key="7">
    <source>
        <dbReference type="EMBL" id="KAJ3181709.1"/>
    </source>
</evidence>
<name>A0AAD5TT29_9FUNG</name>
<dbReference type="EMBL" id="JADGJQ010000011">
    <property type="protein sequence ID" value="KAJ3181709.1"/>
    <property type="molecule type" value="Genomic_DNA"/>
</dbReference>
<evidence type="ECO:0000313" key="8">
    <source>
        <dbReference type="Proteomes" id="UP001212152"/>
    </source>
</evidence>
<dbReference type="GO" id="GO:0043138">
    <property type="term" value="F:3'-5' DNA helicase activity"/>
    <property type="evidence" value="ECO:0007669"/>
    <property type="project" value="TreeGrafter"/>
</dbReference>
<dbReference type="PANTHER" id="PTHR11070:SF3">
    <property type="entry name" value="DNA 3'-5' HELICASE"/>
    <property type="match status" value="1"/>
</dbReference>
<dbReference type="InterPro" id="IPR027417">
    <property type="entry name" value="P-loop_NTPase"/>
</dbReference>
<keyword evidence="1 5" id="KW-0547">Nucleotide-binding</keyword>
<dbReference type="GO" id="GO:0003677">
    <property type="term" value="F:DNA binding"/>
    <property type="evidence" value="ECO:0007669"/>
    <property type="project" value="InterPro"/>
</dbReference>
<dbReference type="PROSITE" id="PS51198">
    <property type="entry name" value="UVRD_HELICASE_ATP_BIND"/>
    <property type="match status" value="1"/>
</dbReference>
<dbReference type="Pfam" id="PF00580">
    <property type="entry name" value="UvrD-helicase"/>
    <property type="match status" value="1"/>
</dbReference>
<dbReference type="SUPFAM" id="SSF52540">
    <property type="entry name" value="P-loop containing nucleoside triphosphate hydrolases"/>
    <property type="match status" value="1"/>
</dbReference>
<accession>A0AAD5TT29</accession>
<dbReference type="PANTHER" id="PTHR11070">
    <property type="entry name" value="UVRD / RECB / PCRA DNA HELICASE FAMILY MEMBER"/>
    <property type="match status" value="1"/>
</dbReference>
<keyword evidence="3 5" id="KW-0347">Helicase</keyword>
<proteinExistence type="predicted"/>
<gene>
    <name evidence="7" type="ORF">HDU87_000727</name>
</gene>
<evidence type="ECO:0000256" key="3">
    <source>
        <dbReference type="ARBA" id="ARBA00022806"/>
    </source>
</evidence>
<dbReference type="Proteomes" id="UP001212152">
    <property type="component" value="Unassembled WGS sequence"/>
</dbReference>
<evidence type="ECO:0000256" key="4">
    <source>
        <dbReference type="ARBA" id="ARBA00022840"/>
    </source>
</evidence>
<evidence type="ECO:0000256" key="2">
    <source>
        <dbReference type="ARBA" id="ARBA00022801"/>
    </source>
</evidence>
<evidence type="ECO:0000256" key="1">
    <source>
        <dbReference type="ARBA" id="ARBA00022741"/>
    </source>
</evidence>
<dbReference type="Gene3D" id="3.40.50.300">
    <property type="entry name" value="P-loop containing nucleotide triphosphate hydrolases"/>
    <property type="match status" value="3"/>
</dbReference>
<dbReference type="GO" id="GO:0000725">
    <property type="term" value="P:recombinational repair"/>
    <property type="evidence" value="ECO:0007669"/>
    <property type="project" value="TreeGrafter"/>
</dbReference>
<sequence length="859" mass="95817">MYSTLHKPLPSRRSIASLRRLWRLDHIRAALISTPSRRLATAAHAYEDPPNDEEPPFAYGDSTVLPIISRPESHIGKNGVEDNPRARWARALEHGYVKPSLHILGATDFKPSEEQQAILNEVAHGTSRILVVDAKAGSGKTTTLLQCLRHIPNAKDVTVALMAYNRINAELIAHRVRELQGEPNMRHLHTQAHTFHAYGRATWVKHLKLENNGSDIHIAPDKTWHILQSMLTRDELLLYGPQVVNLVALAKLHCIAPKHDSLIKAPPVRPNTDQELIALADVHRIKPKKGGDMRMLVQTARACMMRSLIWAGALQPATSRTRDRLRYVSRALQDDSRRIENMQARSATAAAQAAEAEDGEMVPLDEISIRQLRMAQAVVEQNKFILDFDDLLYLPIIHGAEFPKFDYVFVDEAQDMSAARATIVEKVLKPSGRLFLFGDERQQIYQFAGATEDLFADLAHRGVAREGIMAAKAQKPEPADSPAPLLQAKKEIVTSLAQIEQVRSLPMSLCRRCPTSVIQLAQRLVPEITAAPNAPRGEICTVKGELDINQFRAVPTMVVARKVLPLLNFAYYLMAHNVRVHVPGRAIGCDMAELVEFAVRGLDLRNADDTRRLSAKLLAFRKDLTEERLLEKAPPRLAAGGLPFFDDRLDSLLTILKHSNTHPPGSPGSEGAYAGRSVQDFKQHLLDFEWVGGGHGVGGSGTKTIKRAPPVVLATFHRSRGLETENVVILNEMDHLKKFAGSSDPAKNDPYRVTEANLMYIAYTRAKARLSFAKWQPEPMYEYVLSRETCPVTGFVTESRARPYRSSTGEPAESDAYVWDSTYEHKLSLRQEEVATSADIASFVKLWKEQLGCSPQLSY</sequence>
<dbReference type="AlphaFoldDB" id="A0AAD5TT29"/>
<evidence type="ECO:0000256" key="5">
    <source>
        <dbReference type="PROSITE-ProRule" id="PRU00560"/>
    </source>
</evidence>
<protein>
    <recommendedName>
        <fullName evidence="6">UvrD-like helicase ATP-binding domain-containing protein</fullName>
    </recommendedName>
</protein>
<organism evidence="7 8">
    <name type="scientific">Geranomyces variabilis</name>
    <dbReference type="NCBI Taxonomy" id="109894"/>
    <lineage>
        <taxon>Eukaryota</taxon>
        <taxon>Fungi</taxon>
        <taxon>Fungi incertae sedis</taxon>
        <taxon>Chytridiomycota</taxon>
        <taxon>Chytridiomycota incertae sedis</taxon>
        <taxon>Chytridiomycetes</taxon>
        <taxon>Spizellomycetales</taxon>
        <taxon>Powellomycetaceae</taxon>
        <taxon>Geranomyces</taxon>
    </lineage>
</organism>
<evidence type="ECO:0000259" key="6">
    <source>
        <dbReference type="PROSITE" id="PS51198"/>
    </source>
</evidence>
<comment type="caution">
    <text evidence="7">The sequence shown here is derived from an EMBL/GenBank/DDBJ whole genome shotgun (WGS) entry which is preliminary data.</text>
</comment>